<dbReference type="Proteomes" id="UP000032142">
    <property type="component" value="Unassembled WGS sequence"/>
</dbReference>
<protein>
    <submittedName>
        <fullName evidence="1">Uncharacterized protein</fullName>
    </submittedName>
</protein>
<dbReference type="EMBL" id="JRRC01499253">
    <property type="protein sequence ID" value="KHG08505.1"/>
    <property type="molecule type" value="Genomic_DNA"/>
</dbReference>
<comment type="caution">
    <text evidence="1">The sequence shown here is derived from an EMBL/GenBank/DDBJ whole genome shotgun (WGS) entry which is preliminary data.</text>
</comment>
<dbReference type="AlphaFoldDB" id="A0A0B0N6T0"/>
<keyword evidence="2" id="KW-1185">Reference proteome</keyword>
<evidence type="ECO:0000313" key="2">
    <source>
        <dbReference type="Proteomes" id="UP000032142"/>
    </source>
</evidence>
<proteinExistence type="predicted"/>
<accession>A0A0B0N6T0</accession>
<gene>
    <name evidence="1" type="ORF">F383_35837</name>
</gene>
<sequence length="33" mass="3895">MLLQHHSIQPNTRILLQFYSIPALFNYSPIPLQ</sequence>
<organism evidence="1 2">
    <name type="scientific">Gossypium arboreum</name>
    <name type="common">Tree cotton</name>
    <name type="synonym">Gossypium nanking</name>
    <dbReference type="NCBI Taxonomy" id="29729"/>
    <lineage>
        <taxon>Eukaryota</taxon>
        <taxon>Viridiplantae</taxon>
        <taxon>Streptophyta</taxon>
        <taxon>Embryophyta</taxon>
        <taxon>Tracheophyta</taxon>
        <taxon>Spermatophyta</taxon>
        <taxon>Magnoliopsida</taxon>
        <taxon>eudicotyledons</taxon>
        <taxon>Gunneridae</taxon>
        <taxon>Pentapetalae</taxon>
        <taxon>rosids</taxon>
        <taxon>malvids</taxon>
        <taxon>Malvales</taxon>
        <taxon>Malvaceae</taxon>
        <taxon>Malvoideae</taxon>
        <taxon>Gossypium</taxon>
    </lineage>
</organism>
<reference evidence="2" key="1">
    <citation type="submission" date="2014-09" db="EMBL/GenBank/DDBJ databases">
        <authorList>
            <person name="Mudge J."/>
            <person name="Ramaraj T."/>
            <person name="Lindquist I.E."/>
            <person name="Bharti A.K."/>
            <person name="Sundararajan A."/>
            <person name="Cameron C.T."/>
            <person name="Woodward J.E."/>
            <person name="May G.D."/>
            <person name="Brubaker C."/>
            <person name="Broadhvest J."/>
            <person name="Wilkins T.A."/>
        </authorList>
    </citation>
    <scope>NUCLEOTIDE SEQUENCE</scope>
    <source>
        <strain evidence="2">cv. AKA8401</strain>
    </source>
</reference>
<name>A0A0B0N6T0_GOSAR</name>
<evidence type="ECO:0000313" key="1">
    <source>
        <dbReference type="EMBL" id="KHG08505.1"/>
    </source>
</evidence>